<dbReference type="PANTHER" id="PTHR48081">
    <property type="entry name" value="AB HYDROLASE SUPERFAMILY PROTEIN C4A8.06C"/>
    <property type="match status" value="1"/>
</dbReference>
<dbReference type="EMBL" id="CP034550">
    <property type="protein sequence ID" value="QFZ20667.1"/>
    <property type="molecule type" value="Genomic_DNA"/>
</dbReference>
<gene>
    <name evidence="3" type="ORF">EKG83_27625</name>
</gene>
<proteinExistence type="predicted"/>
<dbReference type="InterPro" id="IPR029058">
    <property type="entry name" value="AB_hydrolase_fold"/>
</dbReference>
<keyword evidence="1 3" id="KW-0378">Hydrolase</keyword>
<name>A0A5Q0H338_SACSY</name>
<dbReference type="OrthoDB" id="9803828at2"/>
<evidence type="ECO:0000259" key="2">
    <source>
        <dbReference type="Pfam" id="PF07859"/>
    </source>
</evidence>
<dbReference type="InterPro" id="IPR050300">
    <property type="entry name" value="GDXG_lipolytic_enzyme"/>
</dbReference>
<evidence type="ECO:0000313" key="3">
    <source>
        <dbReference type="EMBL" id="QFZ20667.1"/>
    </source>
</evidence>
<reference evidence="4" key="1">
    <citation type="journal article" date="2021" name="Curr. Microbiol.">
        <title>Complete genome of nocamycin-producing strain Saccharothrix syringae NRRL B-16468 reveals the biosynthetic potential for secondary metabolites.</title>
        <authorList>
            <person name="Mo X."/>
            <person name="Yang S."/>
        </authorList>
    </citation>
    <scope>NUCLEOTIDE SEQUENCE [LARGE SCALE GENOMIC DNA]</scope>
    <source>
        <strain evidence="4">ATCC 51364 / DSM 43886 / JCM 6844 / KCTC 9398 / NBRC 14523 / NRRL B-16468 / INA 2240</strain>
    </source>
</reference>
<feature type="domain" description="Alpha/beta hydrolase fold-3" evidence="2">
    <location>
        <begin position="71"/>
        <end position="185"/>
    </location>
</feature>
<evidence type="ECO:0000256" key="1">
    <source>
        <dbReference type="ARBA" id="ARBA00022801"/>
    </source>
</evidence>
<dbReference type="KEGG" id="ssyi:EKG83_27625"/>
<organism evidence="3 4">
    <name type="scientific">Saccharothrix syringae</name>
    <name type="common">Nocardiopsis syringae</name>
    <dbReference type="NCBI Taxonomy" id="103733"/>
    <lineage>
        <taxon>Bacteria</taxon>
        <taxon>Bacillati</taxon>
        <taxon>Actinomycetota</taxon>
        <taxon>Actinomycetes</taxon>
        <taxon>Pseudonocardiales</taxon>
        <taxon>Pseudonocardiaceae</taxon>
        <taxon>Saccharothrix</taxon>
    </lineage>
</organism>
<dbReference type="Gene3D" id="3.40.50.1820">
    <property type="entry name" value="alpha/beta hydrolase"/>
    <property type="match status" value="1"/>
</dbReference>
<accession>A0A5Q0H338</accession>
<sequence length="278" mass="29600">MRPAPDHPVTAELDRQYSPSTRVPSLRRYLDEYAVASAAARDGHEVRVARYGPGPDELVDLFPGPAGGPLLVFVHGGNWQALGRADSAFGAPGALAAGASFAAVDYPLAPGAALDDIVSAVRRCVHWLHANAERLGFHPRRIHLCGTSAGAHLAAMTAVDPACPPLAGLVLLSGMYDLEPVRRSYVNDALGLDFAGARRNSPIWWLPERLPPVIAAVGDNETEEYHRQHALLVAALAWRAPLTSFVVAGRNHFDLPYDLTDPGTALGGAVLTAMEETT</sequence>
<keyword evidence="4" id="KW-1185">Reference proteome</keyword>
<dbReference type="InterPro" id="IPR013094">
    <property type="entry name" value="AB_hydrolase_3"/>
</dbReference>
<dbReference type="Pfam" id="PF07859">
    <property type="entry name" value="Abhydrolase_3"/>
    <property type="match status" value="1"/>
</dbReference>
<protein>
    <submittedName>
        <fullName evidence="3">Alpha/beta hydrolase</fullName>
    </submittedName>
</protein>
<dbReference type="SUPFAM" id="SSF53474">
    <property type="entry name" value="alpha/beta-Hydrolases"/>
    <property type="match status" value="1"/>
</dbReference>
<dbReference type="AlphaFoldDB" id="A0A5Q0H338"/>
<dbReference type="Proteomes" id="UP000325787">
    <property type="component" value="Chromosome"/>
</dbReference>
<dbReference type="PANTHER" id="PTHR48081:SF33">
    <property type="entry name" value="KYNURENINE FORMAMIDASE"/>
    <property type="match status" value="1"/>
</dbReference>
<evidence type="ECO:0000313" key="4">
    <source>
        <dbReference type="Proteomes" id="UP000325787"/>
    </source>
</evidence>
<dbReference type="GO" id="GO:0016787">
    <property type="term" value="F:hydrolase activity"/>
    <property type="evidence" value="ECO:0007669"/>
    <property type="project" value="UniProtKB-KW"/>
</dbReference>